<proteinExistence type="predicted"/>
<dbReference type="AlphaFoldDB" id="A0A0J8U584"/>
<organism evidence="1 2">
    <name type="scientific">Mycolicibacterium conceptionense</name>
    <dbReference type="NCBI Taxonomy" id="451644"/>
    <lineage>
        <taxon>Bacteria</taxon>
        <taxon>Bacillati</taxon>
        <taxon>Actinomycetota</taxon>
        <taxon>Actinomycetes</taxon>
        <taxon>Mycobacteriales</taxon>
        <taxon>Mycobacteriaceae</taxon>
        <taxon>Mycolicibacterium</taxon>
    </lineage>
</organism>
<dbReference type="EMBL" id="LFOD01000019">
    <property type="protein sequence ID" value="KMV16658.1"/>
    <property type="molecule type" value="Genomic_DNA"/>
</dbReference>
<sequence>MEMNNRNVVVAMPFGKPGTERRKAVLNFRRLKYIIEKKCQVIPSPTTGMNVTYSVNVAKASINDIPSQALSQINEADILIALLSERNFTVTYELGYRRGRDRTPVILIVDSPDDIPVYESAVAYQEWRQDEVLEEIDRIASNDFPKLVDYQGEIPPSLQEVIDAKDDGLANSLRLTLQEIENDHAVCALSPAQKLRGILSDSEITRYYPFSVVEIRFAKRGVFEESESPTEVVEFDEKFSRLYGYVDKASALKDGPLTLDRLLERLEKFSDTDDWQKFLQEQVTLTDTVIKDLGFAIATIPIKINSSHTDEFRGRAFLPCITSQVIDGDRDGPHNMYLLIAYIDVTNTHLATRSE</sequence>
<reference evidence="1 2" key="1">
    <citation type="submission" date="2015-06" db="EMBL/GenBank/DDBJ databases">
        <title>Genome sequence of Mycobacterium conceptionense strain MLE.</title>
        <authorList>
            <person name="Greninger A.L."/>
            <person name="Cunningham G."/>
            <person name="Chiu C.Y."/>
            <person name="Miller S."/>
        </authorList>
    </citation>
    <scope>NUCLEOTIDE SEQUENCE [LARGE SCALE GENOMIC DNA]</scope>
    <source>
        <strain evidence="1 2">MLE</strain>
    </source>
</reference>
<comment type="caution">
    <text evidence="1">The sequence shown here is derived from an EMBL/GenBank/DDBJ whole genome shotgun (WGS) entry which is preliminary data.</text>
</comment>
<protein>
    <submittedName>
        <fullName evidence="1">Uncharacterized protein</fullName>
    </submittedName>
</protein>
<evidence type="ECO:0000313" key="1">
    <source>
        <dbReference type="EMBL" id="KMV16658.1"/>
    </source>
</evidence>
<accession>A0A0J8U584</accession>
<dbReference type="PATRIC" id="fig|451644.5.peg.4087"/>
<name>A0A0J8U584_9MYCO</name>
<dbReference type="Proteomes" id="UP000037594">
    <property type="component" value="Unassembled WGS sequence"/>
</dbReference>
<dbReference type="RefSeq" id="WP_019348566.1">
    <property type="nucleotide sequence ID" value="NZ_MBGF01000017.1"/>
</dbReference>
<evidence type="ECO:0000313" key="2">
    <source>
        <dbReference type="Proteomes" id="UP000037594"/>
    </source>
</evidence>
<gene>
    <name evidence="1" type="ORF">ACT17_19790</name>
</gene>